<dbReference type="EMBL" id="FMMM01000001">
    <property type="protein sequence ID" value="SCQ17508.1"/>
    <property type="molecule type" value="Genomic_DNA"/>
</dbReference>
<proteinExistence type="predicted"/>
<accession>A0A1D3UBQ5</accession>
<organism evidence="1 2">
    <name type="scientific">Tannerella forsythia</name>
    <name type="common">Bacteroides forsythus</name>
    <dbReference type="NCBI Taxonomy" id="28112"/>
    <lineage>
        <taxon>Bacteria</taxon>
        <taxon>Pseudomonadati</taxon>
        <taxon>Bacteroidota</taxon>
        <taxon>Bacteroidia</taxon>
        <taxon>Bacteroidales</taxon>
        <taxon>Tannerellaceae</taxon>
        <taxon>Tannerella</taxon>
    </lineage>
</organism>
<evidence type="ECO:0008006" key="3">
    <source>
        <dbReference type="Google" id="ProtNLM"/>
    </source>
</evidence>
<dbReference type="Proteomes" id="UP000182057">
    <property type="component" value="Unassembled WGS sequence"/>
</dbReference>
<gene>
    <name evidence="1" type="ORF">TFUB20_00032</name>
</gene>
<name>A0A1D3UBQ5_TANFO</name>
<dbReference type="RefSeq" id="WP_046825523.1">
    <property type="nucleotide sequence ID" value="NZ_CAJPTF010000024.1"/>
</dbReference>
<sequence length="284" mass="32624">MKVFKYIFYTVLLMGFVACEKHVVEYDTTDLSDVAEFQLHYFVPVDAKASNYIYKIEINHDVYVNNNAALLTTYNAVPNGSVGRFYTAKVGENQIKLYKDKKLDLVYDQACSLKKGKQNVFVYDFNKPPVVFDNGHPYVTNISENTDSVCWVKFYNFLYEKEGVPTDLKLQYQYQYTLDYKTKEKSQWADVGKPVAFGETTGWQVVKLKKEVFNSSGKCRVDYRIKVIDASGDLGDELQVMNTNGKFIGYSDHKDGYIGRRYHHVLSGMRAAKPVSAVRQFHAL</sequence>
<dbReference type="PROSITE" id="PS51257">
    <property type="entry name" value="PROKAR_LIPOPROTEIN"/>
    <property type="match status" value="1"/>
</dbReference>
<dbReference type="OrthoDB" id="647778at2"/>
<evidence type="ECO:0000313" key="2">
    <source>
        <dbReference type="Proteomes" id="UP000182057"/>
    </source>
</evidence>
<evidence type="ECO:0000313" key="1">
    <source>
        <dbReference type="EMBL" id="SCQ17508.1"/>
    </source>
</evidence>
<reference evidence="1 2" key="1">
    <citation type="submission" date="2016-09" db="EMBL/GenBank/DDBJ databases">
        <authorList>
            <person name="Capua I."/>
            <person name="De Benedictis P."/>
            <person name="Joannis T."/>
            <person name="Lombin L.H."/>
            <person name="Cattoli G."/>
        </authorList>
    </citation>
    <scope>NUCLEOTIDE SEQUENCE [LARGE SCALE GENOMIC DNA]</scope>
    <source>
        <strain evidence="1 2">UB20</strain>
    </source>
</reference>
<protein>
    <recommendedName>
        <fullName evidence="3">Lipoprotein</fullName>
    </recommendedName>
</protein>
<dbReference type="AlphaFoldDB" id="A0A1D3UBQ5"/>